<dbReference type="GO" id="GO:0030515">
    <property type="term" value="F:snoRNA binding"/>
    <property type="evidence" value="ECO:0007669"/>
    <property type="project" value="InterPro"/>
</dbReference>
<dbReference type="GO" id="GO:0032040">
    <property type="term" value="C:small-subunit processome"/>
    <property type="evidence" value="ECO:0007669"/>
    <property type="project" value="InterPro"/>
</dbReference>
<protein>
    <submittedName>
        <fullName evidence="2">RRM domain-containing protein</fullName>
    </submittedName>
</protein>
<keyword evidence="1" id="KW-1185">Reference proteome</keyword>
<dbReference type="AlphaFoldDB" id="A0A914S221"/>
<dbReference type="WBParaSite" id="PEQ_0000836501-mRNA-1">
    <property type="protein sequence ID" value="PEQ_0000836501-mRNA-1"/>
    <property type="gene ID" value="PEQ_0000836501"/>
</dbReference>
<evidence type="ECO:0000313" key="1">
    <source>
        <dbReference type="Proteomes" id="UP000887564"/>
    </source>
</evidence>
<dbReference type="Proteomes" id="UP000887564">
    <property type="component" value="Unplaced"/>
</dbReference>
<sequence>MPLNGTALLKPIWFFFQLLDESKLKNVDNIWEEFSTAEKAQQWLVSVGGKRMNGCLILKLVAFKKFKDTAEALDGINHLNEGKLGKTLKKVLRSKMEENENLAVGDTKLGNIIK</sequence>
<dbReference type="PANTHER" id="PTHR10894:SF1">
    <property type="entry name" value="NUCLEOLAR PROTEIN 58"/>
    <property type="match status" value="1"/>
</dbReference>
<organism evidence="1 2">
    <name type="scientific">Parascaris equorum</name>
    <name type="common">Equine roundworm</name>
    <dbReference type="NCBI Taxonomy" id="6256"/>
    <lineage>
        <taxon>Eukaryota</taxon>
        <taxon>Metazoa</taxon>
        <taxon>Ecdysozoa</taxon>
        <taxon>Nematoda</taxon>
        <taxon>Chromadorea</taxon>
        <taxon>Rhabditida</taxon>
        <taxon>Spirurina</taxon>
        <taxon>Ascaridomorpha</taxon>
        <taxon>Ascaridoidea</taxon>
        <taxon>Ascarididae</taxon>
        <taxon>Parascaris</taxon>
    </lineage>
</organism>
<name>A0A914S221_PAREQ</name>
<accession>A0A914S221</accession>
<proteinExistence type="predicted"/>
<evidence type="ECO:0000313" key="2">
    <source>
        <dbReference type="WBParaSite" id="PEQ_0000836501-mRNA-1"/>
    </source>
</evidence>
<dbReference type="GO" id="GO:0031428">
    <property type="term" value="C:box C/D methylation guide snoRNP complex"/>
    <property type="evidence" value="ECO:0007669"/>
    <property type="project" value="InterPro"/>
</dbReference>
<dbReference type="PANTHER" id="PTHR10894">
    <property type="entry name" value="NUCLEOLAR PROTEIN 5 NUCLEOLAR PROTEIN NOP5 NOP58"/>
    <property type="match status" value="1"/>
</dbReference>
<dbReference type="InterPro" id="IPR045056">
    <property type="entry name" value="Nop56/Nop58"/>
</dbReference>
<reference evidence="2" key="1">
    <citation type="submission" date="2022-11" db="UniProtKB">
        <authorList>
            <consortium name="WormBaseParasite"/>
        </authorList>
    </citation>
    <scope>IDENTIFICATION</scope>
</reference>